<comment type="similarity">
    <text evidence="2 7">Belongs to the group II decarboxylase family.</text>
</comment>
<comment type="caution">
    <text evidence="8">The sequence shown here is derived from an EMBL/GenBank/DDBJ whole genome shotgun (WGS) entry which is preliminary data.</text>
</comment>
<protein>
    <recommendedName>
        <fullName evidence="10">Aromatic-L-amino-acid decarboxylase</fullName>
    </recommendedName>
</protein>
<proteinExistence type="inferred from homology"/>
<comment type="cofactor">
    <cofactor evidence="1 6 7">
        <name>pyridoxal 5'-phosphate</name>
        <dbReference type="ChEBI" id="CHEBI:597326"/>
    </cofactor>
</comment>
<evidence type="ECO:0000313" key="9">
    <source>
        <dbReference type="Proteomes" id="UP001143981"/>
    </source>
</evidence>
<dbReference type="EMBL" id="JANBOI010000490">
    <property type="protein sequence ID" value="KAJ1730193.1"/>
    <property type="molecule type" value="Genomic_DNA"/>
</dbReference>
<name>A0A9W7YB46_9FUNG</name>
<keyword evidence="3" id="KW-0210">Decarboxylase</keyword>
<dbReference type="Pfam" id="PF00282">
    <property type="entry name" value="Pyridoxal_deC"/>
    <property type="match status" value="1"/>
</dbReference>
<dbReference type="GO" id="GO:0016831">
    <property type="term" value="F:carboxy-lyase activity"/>
    <property type="evidence" value="ECO:0007669"/>
    <property type="project" value="UniProtKB-KW"/>
</dbReference>
<evidence type="ECO:0000256" key="7">
    <source>
        <dbReference type="RuleBase" id="RU000382"/>
    </source>
</evidence>
<dbReference type="PANTHER" id="PTHR11999:SF70">
    <property type="entry name" value="MIP05841P"/>
    <property type="match status" value="1"/>
</dbReference>
<dbReference type="InterPro" id="IPR015424">
    <property type="entry name" value="PyrdxlP-dep_Trfase"/>
</dbReference>
<dbReference type="Gene3D" id="3.90.1150.10">
    <property type="entry name" value="Aspartate Aminotransferase, domain 1"/>
    <property type="match status" value="1"/>
</dbReference>
<dbReference type="InterPro" id="IPR002129">
    <property type="entry name" value="PyrdxlP-dep_de-COase"/>
</dbReference>
<accession>A0A9W7YB46</accession>
<dbReference type="FunFam" id="3.40.640.10:FF:000025">
    <property type="entry name" value="Histidine decarboxylase"/>
    <property type="match status" value="1"/>
</dbReference>
<evidence type="ECO:0000313" key="8">
    <source>
        <dbReference type="EMBL" id="KAJ1730193.1"/>
    </source>
</evidence>
<dbReference type="OrthoDB" id="639767at2759"/>
<evidence type="ECO:0000256" key="2">
    <source>
        <dbReference type="ARBA" id="ARBA00009533"/>
    </source>
</evidence>
<evidence type="ECO:0000256" key="1">
    <source>
        <dbReference type="ARBA" id="ARBA00001933"/>
    </source>
</evidence>
<dbReference type="Proteomes" id="UP001143981">
    <property type="component" value="Unassembled WGS sequence"/>
</dbReference>
<dbReference type="SUPFAM" id="SSF53383">
    <property type="entry name" value="PLP-dependent transferases"/>
    <property type="match status" value="1"/>
</dbReference>
<evidence type="ECO:0008006" key="10">
    <source>
        <dbReference type="Google" id="ProtNLM"/>
    </source>
</evidence>
<dbReference type="AlphaFoldDB" id="A0A9W7YB46"/>
<dbReference type="GO" id="GO:0006520">
    <property type="term" value="P:amino acid metabolic process"/>
    <property type="evidence" value="ECO:0007669"/>
    <property type="project" value="InterPro"/>
</dbReference>
<dbReference type="GO" id="GO:0019752">
    <property type="term" value="P:carboxylic acid metabolic process"/>
    <property type="evidence" value="ECO:0007669"/>
    <property type="project" value="InterPro"/>
</dbReference>
<evidence type="ECO:0000256" key="6">
    <source>
        <dbReference type="PIRSR" id="PIRSR602129-50"/>
    </source>
</evidence>
<dbReference type="InterPro" id="IPR010977">
    <property type="entry name" value="Aromatic_deC"/>
</dbReference>
<dbReference type="PRINTS" id="PR00800">
    <property type="entry name" value="YHDCRBOXLASE"/>
</dbReference>
<dbReference type="PANTHER" id="PTHR11999">
    <property type="entry name" value="GROUP II PYRIDOXAL-5-PHOSPHATE DECARBOXYLASE"/>
    <property type="match status" value="1"/>
</dbReference>
<keyword evidence="5 7" id="KW-0456">Lyase</keyword>
<evidence type="ECO:0000256" key="5">
    <source>
        <dbReference type="ARBA" id="ARBA00023239"/>
    </source>
</evidence>
<gene>
    <name evidence="8" type="ORF">LPJ61_003149</name>
</gene>
<keyword evidence="9" id="KW-1185">Reference proteome</keyword>
<dbReference type="Gene3D" id="3.40.640.10">
    <property type="entry name" value="Type I PLP-dependent aspartate aminotransferase-like (Major domain)"/>
    <property type="match status" value="1"/>
</dbReference>
<dbReference type="GO" id="GO:0030170">
    <property type="term" value="F:pyridoxal phosphate binding"/>
    <property type="evidence" value="ECO:0007669"/>
    <property type="project" value="InterPro"/>
</dbReference>
<dbReference type="InterPro" id="IPR015421">
    <property type="entry name" value="PyrdxlP-dep_Trfase_major"/>
</dbReference>
<reference evidence="8" key="1">
    <citation type="submission" date="2022-07" db="EMBL/GenBank/DDBJ databases">
        <title>Phylogenomic reconstructions and comparative analyses of Kickxellomycotina fungi.</title>
        <authorList>
            <person name="Reynolds N.K."/>
            <person name="Stajich J.E."/>
            <person name="Barry K."/>
            <person name="Grigoriev I.V."/>
            <person name="Crous P."/>
            <person name="Smith M.E."/>
        </authorList>
    </citation>
    <scope>NUCLEOTIDE SEQUENCE</scope>
    <source>
        <strain evidence="8">BCRC 34381</strain>
    </source>
</reference>
<keyword evidence="4 6" id="KW-0663">Pyridoxal phosphate</keyword>
<feature type="modified residue" description="N6-(pyridoxal phosphate)lysine" evidence="6">
    <location>
        <position position="212"/>
    </location>
</feature>
<sequence length="398" mass="43295">MFSVVGFSWIASPAATELETVVMDWLGKLIGLDKRFMSIKEDGTEGNGGGVIQGTACEAHVVAMLAGKERTLARLMAEGASKNDCDQVHPKLVAYFSDQTHSSGEKAAAVIGCRTRIVPSDSAFRLVKGALLAAIEEDRQAGLVPFFVCGTFGTTNTAAIDDLPGIADVAAAEKLWFHVDAAYAGAALVCPEFRPLARGSERADSFNFNPHKMMLTNFDCSALWVADSTHLVSALSINREYLPRVKDSTSFAKDYRDWQIPLGRRFRALKLWFVMRMYGASGIRAHIRQRVEWAKWLETQLVADGRFEIVTPVVFGLVVFRIPPSALPAGTECAANRANAELVKRMTADGRVYLLGTSLKGMNVLRPAIGSTQGTQANMDLLLEVIKEFATAVVAESD</sequence>
<dbReference type="InterPro" id="IPR015422">
    <property type="entry name" value="PyrdxlP-dep_Trfase_small"/>
</dbReference>
<dbReference type="GO" id="GO:0005737">
    <property type="term" value="C:cytoplasm"/>
    <property type="evidence" value="ECO:0007669"/>
    <property type="project" value="TreeGrafter"/>
</dbReference>
<organism evidence="8 9">
    <name type="scientific">Coemansia biformis</name>
    <dbReference type="NCBI Taxonomy" id="1286918"/>
    <lineage>
        <taxon>Eukaryota</taxon>
        <taxon>Fungi</taxon>
        <taxon>Fungi incertae sedis</taxon>
        <taxon>Zoopagomycota</taxon>
        <taxon>Kickxellomycotina</taxon>
        <taxon>Kickxellomycetes</taxon>
        <taxon>Kickxellales</taxon>
        <taxon>Kickxellaceae</taxon>
        <taxon>Coemansia</taxon>
    </lineage>
</organism>
<evidence type="ECO:0000256" key="3">
    <source>
        <dbReference type="ARBA" id="ARBA00022793"/>
    </source>
</evidence>
<evidence type="ECO:0000256" key="4">
    <source>
        <dbReference type="ARBA" id="ARBA00022898"/>
    </source>
</evidence>